<sequence length="350" mass="39242">MSQIPLSFATCSISSADPASNTLPKKLEAIASANFSAVELAFPDLQSFASQLLHRDVAADDYKDLCTAAREVALICHTLNLKVMMLQPFSNFEGWPRGSKEREDAFARAKGWIEIMEACGTDMLQVGSTDSPAEKMTTKREDIISDLRELADILRALNMRLAYENWCWSTHAPTWKDVWDIMREVDRPNIGLCLDTFQTAGSEWADPTNPSGLIENETEGGEVVGKDSLNRKFKQSLDDLAKTVPANKIYLLQISDAYKPEPSPLKKRDIDGMRPRAWWSHAFRPFPYQGGYLPVEDVTRAVLETGFRGWFSVEVFDAGPRGKGKVYDMREFAGEGKRSVDELIRRCTVG</sequence>
<dbReference type="Pfam" id="PF01261">
    <property type="entry name" value="AP_endonuc_2"/>
    <property type="match status" value="1"/>
</dbReference>
<dbReference type="PANTHER" id="PTHR12110">
    <property type="entry name" value="HYDROXYPYRUVATE ISOMERASE"/>
    <property type="match status" value="1"/>
</dbReference>
<dbReference type="AlphaFoldDB" id="A0A2B7WJ93"/>
<dbReference type="InterPro" id="IPR036237">
    <property type="entry name" value="Xyl_isomerase-like_sf"/>
</dbReference>
<name>A0A2B7WJ93_9EURO</name>
<dbReference type="OrthoDB" id="5360893at2759"/>
<dbReference type="InterPro" id="IPR050312">
    <property type="entry name" value="IolE/XylAMocC-like"/>
</dbReference>
<dbReference type="STRING" id="1447875.A0A2B7WJ93"/>
<protein>
    <recommendedName>
        <fullName evidence="1">Xylose isomerase-like TIM barrel domain-containing protein</fullName>
    </recommendedName>
</protein>
<gene>
    <name evidence="2" type="ORF">AJ79_09530</name>
</gene>
<accession>A0A2B7WJ93</accession>
<dbReference type="Proteomes" id="UP000223968">
    <property type="component" value="Unassembled WGS sequence"/>
</dbReference>
<dbReference type="InterPro" id="IPR013022">
    <property type="entry name" value="Xyl_isomerase-like_TIM-brl"/>
</dbReference>
<evidence type="ECO:0000313" key="3">
    <source>
        <dbReference type="Proteomes" id="UP000223968"/>
    </source>
</evidence>
<dbReference type="Gene3D" id="3.20.20.150">
    <property type="entry name" value="Divalent-metal-dependent TIM barrel enzymes"/>
    <property type="match status" value="1"/>
</dbReference>
<feature type="domain" description="Xylose isomerase-like TIM barrel" evidence="1">
    <location>
        <begin position="27"/>
        <end position="323"/>
    </location>
</feature>
<proteinExistence type="predicted"/>
<comment type="caution">
    <text evidence="2">The sequence shown here is derived from an EMBL/GenBank/DDBJ whole genome shotgun (WGS) entry which is preliminary data.</text>
</comment>
<evidence type="ECO:0000259" key="1">
    <source>
        <dbReference type="Pfam" id="PF01261"/>
    </source>
</evidence>
<evidence type="ECO:0000313" key="2">
    <source>
        <dbReference type="EMBL" id="PGG96581.1"/>
    </source>
</evidence>
<dbReference type="EMBL" id="PDNB01000275">
    <property type="protein sequence ID" value="PGG96581.1"/>
    <property type="molecule type" value="Genomic_DNA"/>
</dbReference>
<dbReference type="PANTHER" id="PTHR12110:SF56">
    <property type="entry name" value="DEHYDRATASE, PUTATIVE (AFU_ORTHOLOGUE AFUA_6G08740)-RELATED"/>
    <property type="match status" value="1"/>
</dbReference>
<reference evidence="2 3" key="1">
    <citation type="submission" date="2017-10" db="EMBL/GenBank/DDBJ databases">
        <title>Comparative genomics in systemic dimorphic fungi from Ajellomycetaceae.</title>
        <authorList>
            <person name="Munoz J.F."/>
            <person name="Mcewen J.G."/>
            <person name="Clay O.K."/>
            <person name="Cuomo C.A."/>
        </authorList>
    </citation>
    <scope>NUCLEOTIDE SEQUENCE [LARGE SCALE GENOMIC DNA]</scope>
    <source>
        <strain evidence="2 3">UAMH5409</strain>
    </source>
</reference>
<dbReference type="SUPFAM" id="SSF51658">
    <property type="entry name" value="Xylose isomerase-like"/>
    <property type="match status" value="1"/>
</dbReference>
<organism evidence="2 3">
    <name type="scientific">Helicocarpus griseus UAMH5409</name>
    <dbReference type="NCBI Taxonomy" id="1447875"/>
    <lineage>
        <taxon>Eukaryota</taxon>
        <taxon>Fungi</taxon>
        <taxon>Dikarya</taxon>
        <taxon>Ascomycota</taxon>
        <taxon>Pezizomycotina</taxon>
        <taxon>Eurotiomycetes</taxon>
        <taxon>Eurotiomycetidae</taxon>
        <taxon>Onygenales</taxon>
        <taxon>Ajellomycetaceae</taxon>
        <taxon>Helicocarpus</taxon>
    </lineage>
</organism>
<keyword evidence="3" id="KW-1185">Reference proteome</keyword>